<proteinExistence type="predicted"/>
<protein>
    <submittedName>
        <fullName evidence="1">Uncharacterized protein</fullName>
    </submittedName>
</protein>
<accession>A0A0E9WG17</accession>
<sequence>MYSFGNTFTQNNGIAAVFYLMGIDWVAPIADTI</sequence>
<reference evidence="1" key="2">
    <citation type="journal article" date="2015" name="Fish Shellfish Immunol.">
        <title>Early steps in the European eel (Anguilla anguilla)-Vibrio vulnificus interaction in the gills: Role of the RtxA13 toxin.</title>
        <authorList>
            <person name="Callol A."/>
            <person name="Pajuelo D."/>
            <person name="Ebbesson L."/>
            <person name="Teles M."/>
            <person name="MacKenzie S."/>
            <person name="Amaro C."/>
        </authorList>
    </citation>
    <scope>NUCLEOTIDE SEQUENCE</scope>
</reference>
<dbReference type="EMBL" id="GBXM01019351">
    <property type="protein sequence ID" value="JAH89226.1"/>
    <property type="molecule type" value="Transcribed_RNA"/>
</dbReference>
<name>A0A0E9WG17_ANGAN</name>
<reference evidence="1" key="1">
    <citation type="submission" date="2014-11" db="EMBL/GenBank/DDBJ databases">
        <authorList>
            <person name="Amaro Gonzalez C."/>
        </authorList>
    </citation>
    <scope>NUCLEOTIDE SEQUENCE</scope>
</reference>
<organism evidence="1">
    <name type="scientific">Anguilla anguilla</name>
    <name type="common">European freshwater eel</name>
    <name type="synonym">Muraena anguilla</name>
    <dbReference type="NCBI Taxonomy" id="7936"/>
    <lineage>
        <taxon>Eukaryota</taxon>
        <taxon>Metazoa</taxon>
        <taxon>Chordata</taxon>
        <taxon>Craniata</taxon>
        <taxon>Vertebrata</taxon>
        <taxon>Euteleostomi</taxon>
        <taxon>Actinopterygii</taxon>
        <taxon>Neopterygii</taxon>
        <taxon>Teleostei</taxon>
        <taxon>Anguilliformes</taxon>
        <taxon>Anguillidae</taxon>
        <taxon>Anguilla</taxon>
    </lineage>
</organism>
<dbReference type="AlphaFoldDB" id="A0A0E9WG17"/>
<evidence type="ECO:0000313" key="1">
    <source>
        <dbReference type="EMBL" id="JAH89226.1"/>
    </source>
</evidence>